<evidence type="ECO:0000256" key="2">
    <source>
        <dbReference type="ARBA" id="ARBA00022475"/>
    </source>
</evidence>
<feature type="transmembrane region" description="Helical" evidence="6">
    <location>
        <begin position="9"/>
        <end position="32"/>
    </location>
</feature>
<feature type="transmembrane region" description="Helical" evidence="6">
    <location>
        <begin position="111"/>
        <end position="132"/>
    </location>
</feature>
<feature type="transmembrane region" description="Helical" evidence="6">
    <location>
        <begin position="214"/>
        <end position="232"/>
    </location>
</feature>
<dbReference type="HOGENOM" id="CLU_007946_18_0_7"/>
<dbReference type="PIRSF" id="PIRSF006060">
    <property type="entry name" value="AA_transporter"/>
    <property type="match status" value="1"/>
</dbReference>
<dbReference type="InterPro" id="IPR050367">
    <property type="entry name" value="APC_superfamily"/>
</dbReference>
<evidence type="ECO:0000256" key="3">
    <source>
        <dbReference type="ARBA" id="ARBA00022692"/>
    </source>
</evidence>
<dbReference type="KEGG" id="dba:Dbac_3457"/>
<name>C7LQM3_DESBD</name>
<feature type="transmembrane region" description="Helical" evidence="6">
    <location>
        <begin position="244"/>
        <end position="267"/>
    </location>
</feature>
<accession>C7LQM3</accession>
<dbReference type="InterPro" id="IPR002293">
    <property type="entry name" value="AA/rel_permease1"/>
</dbReference>
<dbReference type="Proteomes" id="UP000002216">
    <property type="component" value="Chromosome"/>
</dbReference>
<dbReference type="GO" id="GO:0005886">
    <property type="term" value="C:plasma membrane"/>
    <property type="evidence" value="ECO:0007669"/>
    <property type="project" value="UniProtKB-SubCell"/>
</dbReference>
<reference evidence="7 8" key="1">
    <citation type="journal article" date="2009" name="Stand. Genomic Sci.">
        <title>Complete genome sequence of Desulfomicrobium baculatum type strain (X).</title>
        <authorList>
            <person name="Copeland A."/>
            <person name="Spring S."/>
            <person name="Goker M."/>
            <person name="Schneider S."/>
            <person name="Lapidus A."/>
            <person name="Del Rio T.G."/>
            <person name="Tice H."/>
            <person name="Cheng J.F."/>
            <person name="Chen F."/>
            <person name="Nolan M."/>
            <person name="Bruce D."/>
            <person name="Goodwin L."/>
            <person name="Pitluck S."/>
            <person name="Ivanova N."/>
            <person name="Mavrommatis K."/>
            <person name="Ovchinnikova G."/>
            <person name="Pati A."/>
            <person name="Chen A."/>
            <person name="Palaniappan K."/>
            <person name="Land M."/>
            <person name="Hauser L."/>
            <person name="Chang Y.J."/>
            <person name="Jeffries C.C."/>
            <person name="Meincke L."/>
            <person name="Sims D."/>
            <person name="Brettin T."/>
            <person name="Detter J.C."/>
            <person name="Han C."/>
            <person name="Chain P."/>
            <person name="Bristow J."/>
            <person name="Eisen J.A."/>
            <person name="Markowitz V."/>
            <person name="Hugenholtz P."/>
            <person name="Kyrpides N.C."/>
            <person name="Klenk H.P."/>
            <person name="Lucas S."/>
        </authorList>
    </citation>
    <scope>NUCLEOTIDE SEQUENCE [LARGE SCALE GENOMIC DNA]</scope>
    <source>
        <strain evidence="8">DSM 4028 / VKM B-1378 / X</strain>
    </source>
</reference>
<dbReference type="Pfam" id="PF13520">
    <property type="entry name" value="AA_permease_2"/>
    <property type="match status" value="1"/>
</dbReference>
<keyword evidence="5 6" id="KW-0472">Membrane</keyword>
<protein>
    <submittedName>
        <fullName evidence="7">Amino acid permease-associated region</fullName>
    </submittedName>
</protein>
<evidence type="ECO:0000313" key="8">
    <source>
        <dbReference type="Proteomes" id="UP000002216"/>
    </source>
</evidence>
<dbReference type="eggNOG" id="COG0531">
    <property type="taxonomic scope" value="Bacteria"/>
</dbReference>
<gene>
    <name evidence="7" type="ordered locus">Dbac_3457</name>
</gene>
<dbReference type="PANTHER" id="PTHR42770">
    <property type="entry name" value="AMINO ACID TRANSPORTER-RELATED"/>
    <property type="match status" value="1"/>
</dbReference>
<dbReference type="RefSeq" id="WP_015775616.1">
    <property type="nucleotide sequence ID" value="NC_013173.1"/>
</dbReference>
<evidence type="ECO:0000256" key="4">
    <source>
        <dbReference type="ARBA" id="ARBA00022989"/>
    </source>
</evidence>
<keyword evidence="2" id="KW-1003">Cell membrane</keyword>
<keyword evidence="4 6" id="KW-1133">Transmembrane helix</keyword>
<dbReference type="Gene3D" id="1.20.1740.10">
    <property type="entry name" value="Amino acid/polyamine transporter I"/>
    <property type="match status" value="1"/>
</dbReference>
<feature type="transmembrane region" description="Helical" evidence="6">
    <location>
        <begin position="279"/>
        <end position="295"/>
    </location>
</feature>
<dbReference type="GO" id="GO:0022857">
    <property type="term" value="F:transmembrane transporter activity"/>
    <property type="evidence" value="ECO:0007669"/>
    <property type="project" value="InterPro"/>
</dbReference>
<feature type="transmembrane region" description="Helical" evidence="6">
    <location>
        <begin position="144"/>
        <end position="168"/>
    </location>
</feature>
<feature type="transmembrane region" description="Helical" evidence="6">
    <location>
        <begin position="180"/>
        <end position="202"/>
    </location>
</feature>
<dbReference type="EMBL" id="CP001629">
    <property type="protein sequence ID" value="ACU91529.1"/>
    <property type="molecule type" value="Genomic_DNA"/>
</dbReference>
<evidence type="ECO:0000256" key="5">
    <source>
        <dbReference type="ARBA" id="ARBA00023136"/>
    </source>
</evidence>
<dbReference type="PANTHER" id="PTHR42770:SF13">
    <property type="entry name" value="L-METHIONINE_BRANCHED-CHAIN AMINO ACID EXPORTER YJEH"/>
    <property type="match status" value="1"/>
</dbReference>
<feature type="transmembrane region" description="Helical" evidence="6">
    <location>
        <begin position="365"/>
        <end position="392"/>
    </location>
</feature>
<evidence type="ECO:0000256" key="1">
    <source>
        <dbReference type="ARBA" id="ARBA00004651"/>
    </source>
</evidence>
<feature type="transmembrane region" description="Helical" evidence="6">
    <location>
        <begin position="332"/>
        <end position="353"/>
    </location>
</feature>
<proteinExistence type="predicted"/>
<evidence type="ECO:0000256" key="6">
    <source>
        <dbReference type="SAM" id="Phobius"/>
    </source>
</evidence>
<feature type="transmembrane region" description="Helical" evidence="6">
    <location>
        <begin position="85"/>
        <end position="105"/>
    </location>
</feature>
<comment type="subcellular location">
    <subcellularLocation>
        <location evidence="1">Cell membrane</location>
        <topology evidence="1">Multi-pass membrane protein</topology>
    </subcellularLocation>
</comment>
<evidence type="ECO:0000313" key="7">
    <source>
        <dbReference type="EMBL" id="ACU91529.1"/>
    </source>
</evidence>
<sequence length="413" mass="42303">MRTRKLGPVLLTGFIIGPILGSGIIILPPLAYGLLGSWALPAWVAITLIGALFAAVFGNLSILFPGDSGVSQCVALAFGPRAKILTAYFLMGAVCVGPVAVALTAARYLGLGGILADEIVAMGLVVIIWTLLLRRIASLGTAAFILSSVSAALLLVGGVGCLIAMPAVQLPSEPFEPTRFGYGLLLLFWTVVGWEIIGNYSAEIRDPGRTIPRSVALSVVVIASVTLTVAAAMQSVGGQTMAGILAPVFGPGSVVLLSVLAVALCLVTELAFTGAVSRLMAALAVEGALPAFLAHRNTSGAPAIAATALTVIHLSVLALSLAGVLSVEKMVALANGFFLANAIMALLAGARVLGSRGMRVSSALLAAVLGCVLAMSSWPLLLALAGVTWWVLGRRDVSTHALIVDENRVLDPD</sequence>
<dbReference type="AlphaFoldDB" id="C7LQM3"/>
<organism evidence="7 8">
    <name type="scientific">Desulfomicrobium baculatum (strain DSM 4028 / VKM B-1378 / X)</name>
    <name type="common">Desulfovibrio baculatus</name>
    <dbReference type="NCBI Taxonomy" id="525897"/>
    <lineage>
        <taxon>Bacteria</taxon>
        <taxon>Pseudomonadati</taxon>
        <taxon>Thermodesulfobacteriota</taxon>
        <taxon>Desulfovibrionia</taxon>
        <taxon>Desulfovibrionales</taxon>
        <taxon>Desulfomicrobiaceae</taxon>
        <taxon>Desulfomicrobium</taxon>
    </lineage>
</organism>
<feature type="transmembrane region" description="Helical" evidence="6">
    <location>
        <begin position="301"/>
        <end position="325"/>
    </location>
</feature>
<keyword evidence="8" id="KW-1185">Reference proteome</keyword>
<feature type="transmembrane region" description="Helical" evidence="6">
    <location>
        <begin position="38"/>
        <end position="64"/>
    </location>
</feature>
<keyword evidence="3 6" id="KW-0812">Transmembrane</keyword>
<dbReference type="STRING" id="525897.Dbac_3457"/>